<keyword evidence="3" id="KW-1185">Reference proteome</keyword>
<keyword evidence="1" id="KW-1133">Transmembrane helix</keyword>
<name>A0A2T3J757_9GAMM</name>
<sequence length="159" mass="18199">MSDKPNKAKEKLKKEITSLLQAEFGGEILDDEPIVQIALSNTAVFEVLIDKISQYQETREEQLLASFSLIEEKNASAFDDFLREINEIQKNAWAVQQKAWFDSANQLIKKHLIKTETLLNVGKTENRDKTTLFQALSMPLLLLLSISNIVLLLMMLYQQ</sequence>
<evidence type="ECO:0000313" key="2">
    <source>
        <dbReference type="EMBL" id="PSU44533.1"/>
    </source>
</evidence>
<keyword evidence="1" id="KW-0472">Membrane</keyword>
<evidence type="ECO:0000256" key="1">
    <source>
        <dbReference type="SAM" id="Phobius"/>
    </source>
</evidence>
<dbReference type="RefSeq" id="WP_107245943.1">
    <property type="nucleotide sequence ID" value="NZ_PYMJ01000049.1"/>
</dbReference>
<keyword evidence="1" id="KW-0812">Transmembrane</keyword>
<dbReference type="EMBL" id="PYMJ01000049">
    <property type="protein sequence ID" value="PSU44533.1"/>
    <property type="molecule type" value="Genomic_DNA"/>
</dbReference>
<proteinExistence type="predicted"/>
<evidence type="ECO:0000313" key="3">
    <source>
        <dbReference type="Proteomes" id="UP000240987"/>
    </source>
</evidence>
<comment type="caution">
    <text evidence="2">The sequence shown here is derived from an EMBL/GenBank/DDBJ whole genome shotgun (WGS) entry which is preliminary data.</text>
</comment>
<protein>
    <submittedName>
        <fullName evidence="2">Uncharacterized protein</fullName>
    </submittedName>
</protein>
<gene>
    <name evidence="2" type="ORF">C9J12_27065</name>
</gene>
<reference evidence="2 3" key="1">
    <citation type="submission" date="2018-01" db="EMBL/GenBank/DDBJ databases">
        <title>Whole genome sequencing of Histamine producing bacteria.</title>
        <authorList>
            <person name="Butler K."/>
        </authorList>
    </citation>
    <scope>NUCLEOTIDE SEQUENCE [LARGE SCALE GENOMIC DNA]</scope>
    <source>
        <strain evidence="2 3">JCM 12947</strain>
    </source>
</reference>
<feature type="transmembrane region" description="Helical" evidence="1">
    <location>
        <begin position="132"/>
        <end position="157"/>
    </location>
</feature>
<organism evidence="2 3">
    <name type="scientific">Photobacterium frigidiphilum</name>
    <dbReference type="NCBI Taxonomy" id="264736"/>
    <lineage>
        <taxon>Bacteria</taxon>
        <taxon>Pseudomonadati</taxon>
        <taxon>Pseudomonadota</taxon>
        <taxon>Gammaproteobacteria</taxon>
        <taxon>Vibrionales</taxon>
        <taxon>Vibrionaceae</taxon>
        <taxon>Photobacterium</taxon>
    </lineage>
</organism>
<dbReference type="AlphaFoldDB" id="A0A2T3J757"/>
<accession>A0A2T3J757</accession>
<dbReference type="Proteomes" id="UP000240987">
    <property type="component" value="Unassembled WGS sequence"/>
</dbReference>